<sequence length="126" mass="13903">MNGVEQPDVKVAGCTGGDHQQWAFTLVDSSYSIVTVKNKRSGKCLQQSWVNGVEQPDVKAAGCTGGSNQLWQIHQAQYQVTGYFLENESSGKLLQQRYVNGTEYPEVNVGTGGGFDYLNQVWRSPR</sequence>
<reference evidence="2 3" key="1">
    <citation type="submission" date="2019-06" db="EMBL/GenBank/DDBJ databases">
        <title>Sequencing the genomes of 1000 actinobacteria strains.</title>
        <authorList>
            <person name="Klenk H.-P."/>
        </authorList>
    </citation>
    <scope>NUCLEOTIDE SEQUENCE [LARGE SCALE GENOMIC DNA]</scope>
    <source>
        <strain evidence="2 3">DSM 43866</strain>
    </source>
</reference>
<organism evidence="2 3">
    <name type="scientific">Actinoplanes teichomyceticus</name>
    <dbReference type="NCBI Taxonomy" id="1867"/>
    <lineage>
        <taxon>Bacteria</taxon>
        <taxon>Bacillati</taxon>
        <taxon>Actinomycetota</taxon>
        <taxon>Actinomycetes</taxon>
        <taxon>Micromonosporales</taxon>
        <taxon>Micromonosporaceae</taxon>
        <taxon>Actinoplanes</taxon>
    </lineage>
</organism>
<dbReference type="InterPro" id="IPR035992">
    <property type="entry name" value="Ricin_B-like_lectins"/>
</dbReference>
<dbReference type="EMBL" id="VIWY01000005">
    <property type="protein sequence ID" value="TWG12818.1"/>
    <property type="molecule type" value="Genomic_DNA"/>
</dbReference>
<keyword evidence="3" id="KW-1185">Reference proteome</keyword>
<dbReference type="AlphaFoldDB" id="A0A561VMH9"/>
<name>A0A561VMH9_ACTTI</name>
<dbReference type="GO" id="GO:0030246">
    <property type="term" value="F:carbohydrate binding"/>
    <property type="evidence" value="ECO:0007669"/>
    <property type="project" value="UniProtKB-KW"/>
</dbReference>
<dbReference type="SUPFAM" id="SSF50370">
    <property type="entry name" value="Ricin B-like lectins"/>
    <property type="match status" value="1"/>
</dbReference>
<gene>
    <name evidence="2" type="ORF">FHX34_105686</name>
</gene>
<evidence type="ECO:0000313" key="2">
    <source>
        <dbReference type="EMBL" id="TWG12818.1"/>
    </source>
</evidence>
<evidence type="ECO:0000259" key="1">
    <source>
        <dbReference type="Pfam" id="PF14200"/>
    </source>
</evidence>
<dbReference type="CDD" id="cd00161">
    <property type="entry name" value="beta-trefoil_Ricin-like"/>
    <property type="match status" value="1"/>
</dbReference>
<dbReference type="PROSITE" id="PS50231">
    <property type="entry name" value="RICIN_B_LECTIN"/>
    <property type="match status" value="1"/>
</dbReference>
<dbReference type="Pfam" id="PF14200">
    <property type="entry name" value="RicinB_lectin_2"/>
    <property type="match status" value="1"/>
</dbReference>
<dbReference type="Gene3D" id="2.80.10.50">
    <property type="match status" value="1"/>
</dbReference>
<proteinExistence type="predicted"/>
<comment type="caution">
    <text evidence="2">The sequence shown here is derived from an EMBL/GenBank/DDBJ whole genome shotgun (WGS) entry which is preliminary data.</text>
</comment>
<feature type="domain" description="Ricin B lectin" evidence="1">
    <location>
        <begin position="18"/>
        <end position="96"/>
    </location>
</feature>
<accession>A0A561VMH9</accession>
<dbReference type="InterPro" id="IPR000772">
    <property type="entry name" value="Ricin_B_lectin"/>
</dbReference>
<keyword evidence="2" id="KW-0430">Lectin</keyword>
<protein>
    <submittedName>
        <fullName evidence="2">Ricin-type beta-trefoil lectin protein</fullName>
    </submittedName>
</protein>
<evidence type="ECO:0000313" key="3">
    <source>
        <dbReference type="Proteomes" id="UP000320239"/>
    </source>
</evidence>
<dbReference type="Proteomes" id="UP000320239">
    <property type="component" value="Unassembled WGS sequence"/>
</dbReference>